<dbReference type="GO" id="GO:0097506">
    <property type="term" value="F:deaminated base DNA N-glycosylase activity"/>
    <property type="evidence" value="ECO:0007669"/>
    <property type="project" value="UniProtKB-ARBA"/>
</dbReference>
<evidence type="ECO:0000256" key="5">
    <source>
        <dbReference type="ARBA" id="ARBA00023004"/>
    </source>
</evidence>
<keyword evidence="2" id="KW-0479">Metal-binding</keyword>
<evidence type="ECO:0000256" key="2">
    <source>
        <dbReference type="ARBA" id="ARBA00022723"/>
    </source>
</evidence>
<evidence type="ECO:0000256" key="3">
    <source>
        <dbReference type="ARBA" id="ARBA00022763"/>
    </source>
</evidence>
<dbReference type="SUPFAM" id="SSF52141">
    <property type="entry name" value="Uracil-DNA glycosylase-like"/>
    <property type="match status" value="1"/>
</dbReference>
<feature type="domain" description="Uracil-DNA glycosylase-like" evidence="8">
    <location>
        <begin position="28"/>
        <end position="197"/>
    </location>
</feature>
<evidence type="ECO:0000256" key="6">
    <source>
        <dbReference type="ARBA" id="ARBA00023014"/>
    </source>
</evidence>
<dbReference type="Pfam" id="PF03167">
    <property type="entry name" value="UDG"/>
    <property type="match status" value="1"/>
</dbReference>
<evidence type="ECO:0000256" key="1">
    <source>
        <dbReference type="ARBA" id="ARBA00022485"/>
    </source>
</evidence>
<dbReference type="PATRIC" id="fig|1302272.5.peg.2430"/>
<evidence type="ECO:0000256" key="4">
    <source>
        <dbReference type="ARBA" id="ARBA00022801"/>
    </source>
</evidence>
<gene>
    <name evidence="9" type="ORF">FC96_GL002379</name>
</gene>
<dbReference type="AlphaFoldDB" id="A0A0R1HXS2"/>
<dbReference type="GO" id="GO:0006281">
    <property type="term" value="P:DNA repair"/>
    <property type="evidence" value="ECO:0007669"/>
    <property type="project" value="UniProtKB-KW"/>
</dbReference>
<organism evidence="9 10">
    <name type="scientific">Secundilactobacillus kimchicus JCM 15530</name>
    <dbReference type="NCBI Taxonomy" id="1302272"/>
    <lineage>
        <taxon>Bacteria</taxon>
        <taxon>Bacillati</taxon>
        <taxon>Bacillota</taxon>
        <taxon>Bacilli</taxon>
        <taxon>Lactobacillales</taxon>
        <taxon>Lactobacillaceae</taxon>
        <taxon>Secundilactobacillus</taxon>
    </lineage>
</organism>
<dbReference type="Proteomes" id="UP000050911">
    <property type="component" value="Unassembled WGS sequence"/>
</dbReference>
<dbReference type="InterPro" id="IPR036895">
    <property type="entry name" value="Uracil-DNA_glycosylase-like_sf"/>
</dbReference>
<evidence type="ECO:0000256" key="7">
    <source>
        <dbReference type="ARBA" id="ARBA00023204"/>
    </source>
</evidence>
<dbReference type="SMART" id="SM00986">
    <property type="entry name" value="UDG"/>
    <property type="match status" value="1"/>
</dbReference>
<proteinExistence type="predicted"/>
<dbReference type="PANTHER" id="PTHR33693:SF1">
    <property type="entry name" value="TYPE-4 URACIL-DNA GLYCOSYLASE"/>
    <property type="match status" value="1"/>
</dbReference>
<keyword evidence="6" id="KW-0411">Iron-sulfur</keyword>
<reference evidence="9 10" key="1">
    <citation type="journal article" date="2015" name="Genome Announc.">
        <title>Expanding the biotechnology potential of lactobacilli through comparative genomics of 213 strains and associated genera.</title>
        <authorList>
            <person name="Sun Z."/>
            <person name="Harris H.M."/>
            <person name="McCann A."/>
            <person name="Guo C."/>
            <person name="Argimon S."/>
            <person name="Zhang W."/>
            <person name="Yang X."/>
            <person name="Jeffery I.B."/>
            <person name="Cooney J.C."/>
            <person name="Kagawa T.F."/>
            <person name="Liu W."/>
            <person name="Song Y."/>
            <person name="Salvetti E."/>
            <person name="Wrobel A."/>
            <person name="Rasinkangas P."/>
            <person name="Parkhill J."/>
            <person name="Rea M.C."/>
            <person name="O'Sullivan O."/>
            <person name="Ritari J."/>
            <person name="Douillard F.P."/>
            <person name="Paul Ross R."/>
            <person name="Yang R."/>
            <person name="Briner A.E."/>
            <person name="Felis G.E."/>
            <person name="de Vos W.M."/>
            <person name="Barrangou R."/>
            <person name="Klaenhammer T.R."/>
            <person name="Caufield P.W."/>
            <person name="Cui Y."/>
            <person name="Zhang H."/>
            <person name="O'Toole P.W."/>
        </authorList>
    </citation>
    <scope>NUCLEOTIDE SEQUENCE [LARGE SCALE GENOMIC DNA]</scope>
    <source>
        <strain evidence="9 10">JCM 15530</strain>
    </source>
</reference>
<dbReference type="CDD" id="cd10030">
    <property type="entry name" value="UDG-F4_TTUDGA_SPO1dp_like"/>
    <property type="match status" value="1"/>
</dbReference>
<dbReference type="Gene3D" id="3.40.470.10">
    <property type="entry name" value="Uracil-DNA glycosylase-like domain"/>
    <property type="match status" value="1"/>
</dbReference>
<dbReference type="InterPro" id="IPR005122">
    <property type="entry name" value="Uracil-DNA_glycosylase-like"/>
</dbReference>
<dbReference type="PANTHER" id="PTHR33693">
    <property type="entry name" value="TYPE-5 URACIL-DNA GLYCOSYLASE"/>
    <property type="match status" value="1"/>
</dbReference>
<evidence type="ECO:0000313" key="10">
    <source>
        <dbReference type="Proteomes" id="UP000050911"/>
    </source>
</evidence>
<dbReference type="RefSeq" id="WP_054659050.1">
    <property type="nucleotide sequence ID" value="NZ_AZCX01000007.1"/>
</dbReference>
<dbReference type="EMBL" id="AZCX01000007">
    <property type="protein sequence ID" value="KRK47655.1"/>
    <property type="molecule type" value="Genomic_DNA"/>
</dbReference>
<dbReference type="OrthoDB" id="5290748at2"/>
<dbReference type="GO" id="GO:0046872">
    <property type="term" value="F:metal ion binding"/>
    <property type="evidence" value="ECO:0007669"/>
    <property type="project" value="UniProtKB-KW"/>
</dbReference>
<sequence>MATFLTPELIQQAKRLIESAAQLEGFVPGEGSLTPRFTIVSEAPGRVEAETGHGFMGPAGQELNTWLAELDVTRDEIYMTGAVRARPFATLKGRKRDRKPTRAEENAFAPLLDAELAALPAANDLLVPLGNTGLQRLIGPGETVGNRHGQLFSSAIRYWQGDHYEWTQRQYRLFAMFHPSYTRRFPSKRALLAADLATLRQLL</sequence>
<keyword evidence="5" id="KW-0408">Iron</keyword>
<keyword evidence="3" id="KW-0227">DNA damage</keyword>
<name>A0A0R1HXS2_9LACO</name>
<accession>A0A0R1HXS2</accession>
<keyword evidence="4" id="KW-0378">Hydrolase</keyword>
<protein>
    <submittedName>
        <fullName evidence="9">Uracil-DNA glycosylase family protein</fullName>
    </submittedName>
</protein>
<evidence type="ECO:0000313" key="9">
    <source>
        <dbReference type="EMBL" id="KRK47655.1"/>
    </source>
</evidence>
<dbReference type="GO" id="GO:0051539">
    <property type="term" value="F:4 iron, 4 sulfur cluster binding"/>
    <property type="evidence" value="ECO:0007669"/>
    <property type="project" value="UniProtKB-KW"/>
</dbReference>
<dbReference type="STRING" id="1302272.FC96_GL002379"/>
<evidence type="ECO:0000259" key="8">
    <source>
        <dbReference type="SMART" id="SM00986"/>
    </source>
</evidence>
<keyword evidence="1" id="KW-0004">4Fe-4S</keyword>
<dbReference type="SMART" id="SM00987">
    <property type="entry name" value="UreE_C"/>
    <property type="match status" value="1"/>
</dbReference>
<keyword evidence="10" id="KW-1185">Reference proteome</keyword>
<comment type="caution">
    <text evidence="9">The sequence shown here is derived from an EMBL/GenBank/DDBJ whole genome shotgun (WGS) entry which is preliminary data.</text>
</comment>
<dbReference type="InterPro" id="IPR051536">
    <property type="entry name" value="UDG_Type-4/5"/>
</dbReference>
<keyword evidence="7" id="KW-0234">DNA repair</keyword>